<feature type="domain" description="DNA binding HTH" evidence="1">
    <location>
        <begin position="238"/>
        <end position="268"/>
    </location>
</feature>
<feature type="non-terminal residue" evidence="2">
    <location>
        <position position="304"/>
    </location>
</feature>
<dbReference type="Gene3D" id="1.10.10.60">
    <property type="entry name" value="Homeodomain-like"/>
    <property type="match status" value="2"/>
</dbReference>
<organism evidence="2">
    <name type="scientific">marine sediment metagenome</name>
    <dbReference type="NCBI Taxonomy" id="412755"/>
    <lineage>
        <taxon>unclassified sequences</taxon>
        <taxon>metagenomes</taxon>
        <taxon>ecological metagenomes</taxon>
    </lineage>
</organism>
<dbReference type="Pfam" id="PF02954">
    <property type="entry name" value="HTH_8"/>
    <property type="match status" value="2"/>
</dbReference>
<sequence>EALEKAEGNQAAAAEILKISPTALRGRIKTIRKFANKISTKKSNAVLIRLNKALKGRRAGKRERLLMLPKFTEETIQALEETEGSKVMAVERLKIILSGLDYRIKRIKEMALKLKTKESKAVLKRLNKALKGKMAGKRPLRMPRHTKETIEALEKAEGNKSEAAIILNISYMGIVEGIKTIQNRARELNTNESNATLGRLNEALKGQKAGKTVPIMPRKRKVTGRLPSGLPKYTKPTIEALEKSEGNQTAGAESLGISIPGLRYRIRRIEKAAEKFKNKETKTALAKLKKALKGKMAGKRPLKY</sequence>
<gene>
    <name evidence="2" type="ORF">S12H4_19307</name>
</gene>
<comment type="caution">
    <text evidence="2">The sequence shown here is derived from an EMBL/GenBank/DDBJ whole genome shotgun (WGS) entry which is preliminary data.</text>
</comment>
<dbReference type="GO" id="GO:0043565">
    <property type="term" value="F:sequence-specific DNA binding"/>
    <property type="evidence" value="ECO:0007669"/>
    <property type="project" value="InterPro"/>
</dbReference>
<protein>
    <recommendedName>
        <fullName evidence="1">DNA binding HTH domain-containing protein</fullName>
    </recommendedName>
</protein>
<evidence type="ECO:0000313" key="2">
    <source>
        <dbReference type="EMBL" id="GAI82948.1"/>
    </source>
</evidence>
<dbReference type="EMBL" id="BARW01009641">
    <property type="protein sequence ID" value="GAI82948.1"/>
    <property type="molecule type" value="Genomic_DNA"/>
</dbReference>
<evidence type="ECO:0000259" key="1">
    <source>
        <dbReference type="Pfam" id="PF02954"/>
    </source>
</evidence>
<proteinExistence type="predicted"/>
<dbReference type="InterPro" id="IPR002197">
    <property type="entry name" value="HTH_Fis"/>
</dbReference>
<dbReference type="PRINTS" id="PR01590">
    <property type="entry name" value="HTHFIS"/>
</dbReference>
<feature type="non-terminal residue" evidence="2">
    <location>
        <position position="1"/>
    </location>
</feature>
<dbReference type="AlphaFoldDB" id="X1RQM4"/>
<name>X1RQM4_9ZZZZ</name>
<accession>X1RQM4</accession>
<reference evidence="2" key="1">
    <citation type="journal article" date="2014" name="Front. Microbiol.">
        <title>High frequency of phylogenetically diverse reductive dehalogenase-homologous genes in deep subseafloor sedimentary metagenomes.</title>
        <authorList>
            <person name="Kawai M."/>
            <person name="Futagami T."/>
            <person name="Toyoda A."/>
            <person name="Takaki Y."/>
            <person name="Nishi S."/>
            <person name="Hori S."/>
            <person name="Arai W."/>
            <person name="Tsubouchi T."/>
            <person name="Morono Y."/>
            <person name="Uchiyama I."/>
            <person name="Ito T."/>
            <person name="Fujiyama A."/>
            <person name="Inagaki F."/>
            <person name="Takami H."/>
        </authorList>
    </citation>
    <scope>NUCLEOTIDE SEQUENCE</scope>
    <source>
        <strain evidence="2">Expedition CK06-06</strain>
    </source>
</reference>
<feature type="domain" description="DNA binding HTH" evidence="1">
    <location>
        <begin position="1"/>
        <end position="29"/>
    </location>
</feature>